<feature type="transmembrane region" description="Helical" evidence="1">
    <location>
        <begin position="104"/>
        <end position="121"/>
    </location>
</feature>
<reference evidence="2" key="1">
    <citation type="submission" date="2016-06" db="UniProtKB">
        <authorList>
            <consortium name="WormBaseParasite"/>
        </authorList>
    </citation>
    <scope>IDENTIFICATION</scope>
</reference>
<organism evidence="2">
    <name type="scientific">Schistosoma curassoni</name>
    <dbReference type="NCBI Taxonomy" id="6186"/>
    <lineage>
        <taxon>Eukaryota</taxon>
        <taxon>Metazoa</taxon>
        <taxon>Spiralia</taxon>
        <taxon>Lophotrochozoa</taxon>
        <taxon>Platyhelminthes</taxon>
        <taxon>Trematoda</taxon>
        <taxon>Digenea</taxon>
        <taxon>Strigeidida</taxon>
        <taxon>Schistosomatoidea</taxon>
        <taxon>Schistosomatidae</taxon>
        <taxon>Schistosoma</taxon>
    </lineage>
</organism>
<feature type="transmembrane region" description="Helical" evidence="1">
    <location>
        <begin position="65"/>
        <end position="84"/>
    </location>
</feature>
<proteinExistence type="predicted"/>
<dbReference type="AlphaFoldDB" id="A0A183JRS0"/>
<accession>A0A183JRS0</accession>
<protein>
    <submittedName>
        <fullName evidence="2">Rho-GAP domain-containing protein</fullName>
    </submittedName>
</protein>
<dbReference type="WBParaSite" id="SCUD_0000540901-mRNA-1">
    <property type="protein sequence ID" value="SCUD_0000540901-mRNA-1"/>
    <property type="gene ID" value="SCUD_0000540901"/>
</dbReference>
<evidence type="ECO:0000313" key="2">
    <source>
        <dbReference type="WBParaSite" id="SCUD_0000540901-mRNA-1"/>
    </source>
</evidence>
<keyword evidence="1" id="KW-0812">Transmembrane</keyword>
<dbReference type="STRING" id="6186.A0A183JRS0"/>
<sequence length="139" mass="15492">LKSTYCSGIFPVSILISFQPESLQGLKIAEFTNLVESKTHNPLENIESAVIMLKFMIYLYHSKPAIRLVFTTPGLLINLIGLLIPFTNTNNDPSAYSSPLKRSALTYTVSLGAHVIIRLLLQLVRLINPIEIPFTCLSF</sequence>
<keyword evidence="1" id="KW-0472">Membrane</keyword>
<keyword evidence="1" id="KW-1133">Transmembrane helix</keyword>
<evidence type="ECO:0000256" key="1">
    <source>
        <dbReference type="SAM" id="Phobius"/>
    </source>
</evidence>
<name>A0A183JRS0_9TREM</name>